<keyword evidence="1" id="KW-0853">WD repeat</keyword>
<keyword evidence="3" id="KW-1185">Reference proteome</keyword>
<gene>
    <name evidence="2" type="ORF">PPENT_87.1.T1470135</name>
</gene>
<feature type="repeat" description="WD" evidence="1">
    <location>
        <begin position="37"/>
        <end position="69"/>
    </location>
</feature>
<dbReference type="PANTHER" id="PTHR19920:SF0">
    <property type="entry name" value="CYTOSOLIC IRON-SULFUR PROTEIN ASSEMBLY PROTEIN CIAO1-RELATED"/>
    <property type="match status" value="1"/>
</dbReference>
<dbReference type="SMART" id="SM00320">
    <property type="entry name" value="WD40"/>
    <property type="match status" value="1"/>
</dbReference>
<evidence type="ECO:0000256" key="1">
    <source>
        <dbReference type="PROSITE-ProRule" id="PRU00221"/>
    </source>
</evidence>
<dbReference type="GO" id="GO:0016226">
    <property type="term" value="P:iron-sulfur cluster assembly"/>
    <property type="evidence" value="ECO:0007669"/>
    <property type="project" value="TreeGrafter"/>
</dbReference>
<evidence type="ECO:0000313" key="2">
    <source>
        <dbReference type="EMBL" id="CAD8207533.1"/>
    </source>
</evidence>
<accession>A0A8S1Y192</accession>
<proteinExistence type="predicted"/>
<reference evidence="2" key="1">
    <citation type="submission" date="2021-01" db="EMBL/GenBank/DDBJ databases">
        <authorList>
            <consortium name="Genoscope - CEA"/>
            <person name="William W."/>
        </authorList>
    </citation>
    <scope>NUCLEOTIDE SEQUENCE</scope>
</reference>
<dbReference type="PANTHER" id="PTHR19920">
    <property type="entry name" value="WD40 PROTEIN CIAO1"/>
    <property type="match status" value="1"/>
</dbReference>
<organism evidence="2 3">
    <name type="scientific">Paramecium pentaurelia</name>
    <dbReference type="NCBI Taxonomy" id="43138"/>
    <lineage>
        <taxon>Eukaryota</taxon>
        <taxon>Sar</taxon>
        <taxon>Alveolata</taxon>
        <taxon>Ciliophora</taxon>
        <taxon>Intramacronucleata</taxon>
        <taxon>Oligohymenophorea</taxon>
        <taxon>Peniculida</taxon>
        <taxon>Parameciidae</taxon>
        <taxon>Paramecium</taxon>
    </lineage>
</organism>
<dbReference type="InterPro" id="IPR001680">
    <property type="entry name" value="WD40_rpt"/>
</dbReference>
<comment type="caution">
    <text evidence="2">The sequence shown here is derived from an EMBL/GenBank/DDBJ whole genome shotgun (WGS) entry which is preliminary data.</text>
</comment>
<sequence length="222" mass="26458">MILNNENHLLYSAGEDQKIIVWKVDCNKNELTFIYQQEKHTNCICAMSLNESENILITSGDDQQIIIWKFGQEIKFYFRKVFNQVLNCSVCHIKFITNDKFIWIPSSKDINCICEFDYQDGIYFMKILIIEYSSQNLGCALFLILYFKDQNVLIVRTKKQYIQSNNQWIFGTKTDDGKQLLFLDNHKAEYSLYELQYKQQYIIIFLCQSIKSSYIYIYGIYK</sequence>
<dbReference type="Pfam" id="PF00400">
    <property type="entry name" value="WD40"/>
    <property type="match status" value="1"/>
</dbReference>
<dbReference type="GO" id="GO:0097361">
    <property type="term" value="C:cytosolic [4Fe-4S] assembly targeting complex"/>
    <property type="evidence" value="ECO:0007669"/>
    <property type="project" value="TreeGrafter"/>
</dbReference>
<evidence type="ECO:0000313" key="3">
    <source>
        <dbReference type="Proteomes" id="UP000689195"/>
    </source>
</evidence>
<dbReference type="PROSITE" id="PS50082">
    <property type="entry name" value="WD_REPEATS_2"/>
    <property type="match status" value="1"/>
</dbReference>
<dbReference type="AlphaFoldDB" id="A0A8S1Y192"/>
<name>A0A8S1Y192_9CILI</name>
<protein>
    <submittedName>
        <fullName evidence="2">Uncharacterized protein</fullName>
    </submittedName>
</protein>
<dbReference type="Proteomes" id="UP000689195">
    <property type="component" value="Unassembled WGS sequence"/>
</dbReference>
<dbReference type="EMBL" id="CAJJDO010000147">
    <property type="protein sequence ID" value="CAD8207533.1"/>
    <property type="molecule type" value="Genomic_DNA"/>
</dbReference>